<proteinExistence type="predicted"/>
<dbReference type="AlphaFoldDB" id="A0A7S3JEL6"/>
<gene>
    <name evidence="1" type="ORF">EHAR0213_LOCUS10489</name>
</gene>
<evidence type="ECO:0000313" key="1">
    <source>
        <dbReference type="EMBL" id="CAE0351575.1"/>
    </source>
</evidence>
<protein>
    <submittedName>
        <fullName evidence="1">Uncharacterized protein</fullName>
    </submittedName>
</protein>
<reference evidence="1" key="1">
    <citation type="submission" date="2021-01" db="EMBL/GenBank/DDBJ databases">
        <authorList>
            <person name="Corre E."/>
            <person name="Pelletier E."/>
            <person name="Niang G."/>
            <person name="Scheremetjew M."/>
            <person name="Finn R."/>
            <person name="Kale V."/>
            <person name="Holt S."/>
            <person name="Cochrane G."/>
            <person name="Meng A."/>
            <person name="Brown T."/>
            <person name="Cohen L."/>
        </authorList>
    </citation>
    <scope>NUCLEOTIDE SEQUENCE</scope>
    <source>
        <strain evidence="1">FSP1.4</strain>
    </source>
</reference>
<name>A0A7S3JEL6_9SPIT</name>
<dbReference type="EMBL" id="HBII01025317">
    <property type="protein sequence ID" value="CAE0351575.1"/>
    <property type="molecule type" value="Transcribed_RNA"/>
</dbReference>
<organism evidence="1">
    <name type="scientific">Euplotes harpa</name>
    <dbReference type="NCBI Taxonomy" id="151035"/>
    <lineage>
        <taxon>Eukaryota</taxon>
        <taxon>Sar</taxon>
        <taxon>Alveolata</taxon>
        <taxon>Ciliophora</taxon>
        <taxon>Intramacronucleata</taxon>
        <taxon>Spirotrichea</taxon>
        <taxon>Hypotrichia</taxon>
        <taxon>Euplotida</taxon>
        <taxon>Euplotidae</taxon>
        <taxon>Euplotes</taxon>
    </lineage>
</organism>
<sequence length="145" mass="16989">MQSGKAKRDYPVYQAETKRDDWVEHFDKYDEVSDGDQIDFTPVSFTTKVKFCIGRLRNSGIRNKYVNKLKTLKKELKGLLDSFKTKVNAVIESDNENYLVSKITALQDRLFYNKNRCDLITRSYTSWSLIKEYSETLASELFNCK</sequence>
<accession>A0A7S3JEL6</accession>